<evidence type="ECO:0000256" key="2">
    <source>
        <dbReference type="ARBA" id="ARBA00009773"/>
    </source>
</evidence>
<comment type="subcellular location">
    <subcellularLocation>
        <location evidence="1">Cell membrane</location>
        <topology evidence="1">Multi-pass membrane protein</topology>
    </subcellularLocation>
</comment>
<evidence type="ECO:0000256" key="3">
    <source>
        <dbReference type="ARBA" id="ARBA00022448"/>
    </source>
</evidence>
<feature type="transmembrane region" description="Helical" evidence="9">
    <location>
        <begin position="252"/>
        <end position="280"/>
    </location>
</feature>
<proteinExistence type="inferred from homology"/>
<sequence length="651" mass="68851">MGRGGPVKGASHTIIGERAAIGRPASSPISTAPSSGASRIIAATCVLALLYVGREILAPIALASVLSLVLAPLKRKLARGGIGQAAGAAISVLVAAACLALAAVFITSQFMAVATDLPRYKEAVRAKLQHVMDVTIRPLERIHSEIVAVVPETPASAVARPQTKSGSPAARTPAQPEVVPKQESTAALVFSSLWGPLSQTGIVLVLLVFILLGHETLRERMIRLAGEAEVGRTMQAIEDAAQGVSRFFFSQLVVNATFGIVLGFALWMVGIPHAALWGALGALARFIPYVGALGAGAAIAAFAAAVDPGWSLMFWSIGCFLVLEVVAANLVEPQVYGHSAGLAPLGVIVSALFWGAMWGPLGLLLSTPMTLCLVVAGRHIRALEPITVVFGETPGLTEGLRLYQQALSGEPQNIIAAARRYLRRSNFARYCDQIVLPALALASADARQARIGTEQQERVRLTIRQATEVLARSPPVSDASRRRRSTSLLDADVGAHLAEVREKRLRLWPGPAADLNASLVICVGLGSERDELIGGLLAQSLRDEGIESRSISMDVGADYGVSAALASNVRGTSGLVSTVVLAYPLQEDHELWQSVSLRVRDSFPYAMVLTVRPPYEEGLTDEMLVRGPVDLVVRSFSEVVAFVLAGRATAR</sequence>
<evidence type="ECO:0000313" key="11">
    <source>
        <dbReference type="Proteomes" id="UP000622707"/>
    </source>
</evidence>
<dbReference type="PANTHER" id="PTHR21716:SF53">
    <property type="entry name" value="PERMEASE PERM-RELATED"/>
    <property type="match status" value="1"/>
</dbReference>
<dbReference type="Proteomes" id="UP000622707">
    <property type="component" value="Unassembled WGS sequence"/>
</dbReference>
<evidence type="ECO:0000256" key="8">
    <source>
        <dbReference type="SAM" id="MobiDB-lite"/>
    </source>
</evidence>
<dbReference type="InterPro" id="IPR002549">
    <property type="entry name" value="AI-2E-like"/>
</dbReference>
<feature type="transmembrane region" description="Helical" evidence="9">
    <location>
        <begin position="193"/>
        <end position="213"/>
    </location>
</feature>
<dbReference type="PANTHER" id="PTHR21716">
    <property type="entry name" value="TRANSMEMBRANE PROTEIN"/>
    <property type="match status" value="1"/>
</dbReference>
<gene>
    <name evidence="10" type="ORF">JI746_09440</name>
</gene>
<dbReference type="EMBL" id="JAEQND010000004">
    <property type="protein sequence ID" value="MBL0425333.1"/>
    <property type="molecule type" value="Genomic_DNA"/>
</dbReference>
<dbReference type="RefSeq" id="WP_201688810.1">
    <property type="nucleotide sequence ID" value="NZ_JAEQND010000004.1"/>
</dbReference>
<accession>A0ABS1JM62</accession>
<name>A0ABS1JM62_9BURK</name>
<feature type="transmembrane region" description="Helical" evidence="9">
    <location>
        <begin position="85"/>
        <end position="106"/>
    </location>
</feature>
<keyword evidence="6 9" id="KW-1133">Transmembrane helix</keyword>
<evidence type="ECO:0000256" key="4">
    <source>
        <dbReference type="ARBA" id="ARBA00022475"/>
    </source>
</evidence>
<feature type="transmembrane region" description="Helical" evidence="9">
    <location>
        <begin position="56"/>
        <end position="73"/>
    </location>
</feature>
<organism evidence="10 11">
    <name type="scientific">Ramlibacter alkalitolerans</name>
    <dbReference type="NCBI Taxonomy" id="2039631"/>
    <lineage>
        <taxon>Bacteria</taxon>
        <taxon>Pseudomonadati</taxon>
        <taxon>Pseudomonadota</taxon>
        <taxon>Betaproteobacteria</taxon>
        <taxon>Burkholderiales</taxon>
        <taxon>Comamonadaceae</taxon>
        <taxon>Ramlibacter</taxon>
    </lineage>
</organism>
<feature type="transmembrane region" description="Helical" evidence="9">
    <location>
        <begin position="286"/>
        <end position="305"/>
    </location>
</feature>
<reference evidence="10 11" key="1">
    <citation type="journal article" date="2017" name="Int. J. Syst. Evol. Microbiol.">
        <title>Ramlibacter alkalitolerans sp. nov., alkali-tolerant bacterium isolated from soil of ginseng.</title>
        <authorList>
            <person name="Lee D.H."/>
            <person name="Cha C.J."/>
        </authorList>
    </citation>
    <scope>NUCLEOTIDE SEQUENCE [LARGE SCALE GENOMIC DNA]</scope>
    <source>
        <strain evidence="10 11">KACC 19305</strain>
    </source>
</reference>
<evidence type="ECO:0000313" key="10">
    <source>
        <dbReference type="EMBL" id="MBL0425333.1"/>
    </source>
</evidence>
<evidence type="ECO:0000256" key="6">
    <source>
        <dbReference type="ARBA" id="ARBA00022989"/>
    </source>
</evidence>
<keyword evidence="7 9" id="KW-0472">Membrane</keyword>
<dbReference type="Pfam" id="PF01594">
    <property type="entry name" value="AI-2E_transport"/>
    <property type="match status" value="1"/>
</dbReference>
<keyword evidence="11" id="KW-1185">Reference proteome</keyword>
<evidence type="ECO:0000256" key="5">
    <source>
        <dbReference type="ARBA" id="ARBA00022692"/>
    </source>
</evidence>
<comment type="similarity">
    <text evidence="2">Belongs to the autoinducer-2 exporter (AI-2E) (TC 2.A.86) family.</text>
</comment>
<comment type="caution">
    <text evidence="10">The sequence shown here is derived from an EMBL/GenBank/DDBJ whole genome shotgun (WGS) entry which is preliminary data.</text>
</comment>
<evidence type="ECO:0000256" key="1">
    <source>
        <dbReference type="ARBA" id="ARBA00004651"/>
    </source>
</evidence>
<keyword evidence="4" id="KW-1003">Cell membrane</keyword>
<feature type="transmembrane region" description="Helical" evidence="9">
    <location>
        <begin position="312"/>
        <end position="331"/>
    </location>
</feature>
<keyword evidence="5 9" id="KW-0812">Transmembrane</keyword>
<feature type="region of interest" description="Disordered" evidence="8">
    <location>
        <begin position="157"/>
        <end position="177"/>
    </location>
</feature>
<protein>
    <submittedName>
        <fullName evidence="10">AI-2E family transporter</fullName>
    </submittedName>
</protein>
<keyword evidence="3" id="KW-0813">Transport</keyword>
<evidence type="ECO:0000256" key="7">
    <source>
        <dbReference type="ARBA" id="ARBA00023136"/>
    </source>
</evidence>
<evidence type="ECO:0000256" key="9">
    <source>
        <dbReference type="SAM" id="Phobius"/>
    </source>
</evidence>